<name>A0ABW5K475_9FLAO</name>
<evidence type="ECO:0000259" key="7">
    <source>
        <dbReference type="Pfam" id="PF03772"/>
    </source>
</evidence>
<feature type="transmembrane region" description="Helical" evidence="6">
    <location>
        <begin position="449"/>
        <end position="469"/>
    </location>
</feature>
<feature type="transmembrane region" description="Helical" evidence="6">
    <location>
        <begin position="481"/>
        <end position="501"/>
    </location>
</feature>
<keyword evidence="10" id="KW-1185">Reference proteome</keyword>
<evidence type="ECO:0000256" key="1">
    <source>
        <dbReference type="ARBA" id="ARBA00004651"/>
    </source>
</evidence>
<feature type="transmembrane region" description="Helical" evidence="6">
    <location>
        <begin position="358"/>
        <end position="376"/>
    </location>
</feature>
<evidence type="ECO:0000313" key="10">
    <source>
        <dbReference type="Proteomes" id="UP001597467"/>
    </source>
</evidence>
<feature type="transmembrane region" description="Helical" evidence="6">
    <location>
        <begin position="287"/>
        <end position="303"/>
    </location>
</feature>
<reference evidence="10" key="1">
    <citation type="journal article" date="2019" name="Int. J. Syst. Evol. Microbiol.">
        <title>The Global Catalogue of Microorganisms (GCM) 10K type strain sequencing project: providing services to taxonomists for standard genome sequencing and annotation.</title>
        <authorList>
            <consortium name="The Broad Institute Genomics Platform"/>
            <consortium name="The Broad Institute Genome Sequencing Center for Infectious Disease"/>
            <person name="Wu L."/>
            <person name="Ma J."/>
        </authorList>
    </citation>
    <scope>NUCLEOTIDE SEQUENCE [LARGE SCALE GENOMIC DNA]</scope>
    <source>
        <strain evidence="10">KCTC 42808</strain>
    </source>
</reference>
<feature type="transmembrane region" description="Helical" evidence="6">
    <location>
        <begin position="253"/>
        <end position="275"/>
    </location>
</feature>
<feature type="transmembrane region" description="Helical" evidence="6">
    <location>
        <begin position="7"/>
        <end position="25"/>
    </location>
</feature>
<feature type="transmembrane region" description="Helical" evidence="6">
    <location>
        <begin position="508"/>
        <end position="527"/>
    </location>
</feature>
<proteinExistence type="predicted"/>
<feature type="domain" description="DUF4131" evidence="8">
    <location>
        <begin position="27"/>
        <end position="187"/>
    </location>
</feature>
<evidence type="ECO:0000256" key="3">
    <source>
        <dbReference type="ARBA" id="ARBA00022692"/>
    </source>
</evidence>
<keyword evidence="3 6" id="KW-0812">Transmembrane</keyword>
<dbReference type="InterPro" id="IPR052159">
    <property type="entry name" value="Competence_DNA_uptake"/>
</dbReference>
<dbReference type="InterPro" id="IPR025405">
    <property type="entry name" value="DUF4131"/>
</dbReference>
<dbReference type="PANTHER" id="PTHR30619">
    <property type="entry name" value="DNA INTERNALIZATION/COMPETENCE PROTEIN COMEC/REC2"/>
    <property type="match status" value="1"/>
</dbReference>
<gene>
    <name evidence="9" type="ORF">ACFSSB_13845</name>
</gene>
<dbReference type="InterPro" id="IPR004477">
    <property type="entry name" value="ComEC_N"/>
</dbReference>
<accession>A0ABW5K475</accession>
<evidence type="ECO:0000256" key="6">
    <source>
        <dbReference type="SAM" id="Phobius"/>
    </source>
</evidence>
<comment type="caution">
    <text evidence="9">The sequence shown here is derived from an EMBL/GenBank/DDBJ whole genome shotgun (WGS) entry which is preliminary data.</text>
</comment>
<dbReference type="EMBL" id="JBHULM010000011">
    <property type="protein sequence ID" value="MFD2543409.1"/>
    <property type="molecule type" value="Genomic_DNA"/>
</dbReference>
<feature type="transmembrane region" description="Helical" evidence="6">
    <location>
        <begin position="388"/>
        <end position="409"/>
    </location>
</feature>
<protein>
    <submittedName>
        <fullName evidence="9">ComEC/Rec2 family competence protein</fullName>
    </submittedName>
</protein>
<keyword evidence="2" id="KW-1003">Cell membrane</keyword>
<evidence type="ECO:0000256" key="5">
    <source>
        <dbReference type="ARBA" id="ARBA00023136"/>
    </source>
</evidence>
<dbReference type="Pfam" id="PF13567">
    <property type="entry name" value="DUF4131"/>
    <property type="match status" value="1"/>
</dbReference>
<evidence type="ECO:0000313" key="9">
    <source>
        <dbReference type="EMBL" id="MFD2543409.1"/>
    </source>
</evidence>
<feature type="transmembrane region" description="Helical" evidence="6">
    <location>
        <begin position="332"/>
        <end position="352"/>
    </location>
</feature>
<dbReference type="Pfam" id="PF03772">
    <property type="entry name" value="Competence"/>
    <property type="match status" value="1"/>
</dbReference>
<evidence type="ECO:0000256" key="2">
    <source>
        <dbReference type="ARBA" id="ARBA00022475"/>
    </source>
</evidence>
<sequence length="675" mass="77591">MINFNIIKLTFFLILGILIGFYYYIPLPTSIYITFCLIALLCTSYLISKKQFKKNIWFGIIAFITTFSIGILTTNIHNEKNYKNHYTHFISDVKKPTNTITFKINEVLKPGNYHHKYVIDILKIDTKKVSGTSLLYIAKDSLQDLLEVDEILITTDSFTAISPPINPNQFNYKKYLEKRYIYHQIYSTNKNLFRVSNTTHTFFGYAAQLRKNINTKLKKHQFKPDELAIVNALILGQRQLISKDVYSNYVNAGAIHILAVSGLHVGILLLLLNIIFKPLEQLKNGRILKMVVVILLLWCYAIIAGASASIIRAATMFSIIAYAMHLKRPSNIYNTLAISVFCILLVKPLFLFDVGFQLSYLAVIAIVSIQPILYKIWKPKLWLVNKLWEITTVTFAAQFGVLPISLFYFHQIPGLFWLSNIVIIPLLGTILVSGISIIILALINALPQFLADIFGFIIGLMNAFFEWIASKEEFLFQNISFNIFYVLTSYLIIIALVRLYIKKNHKTLVFLCLSVISFQIATIYTKYKNRKNAFIIFHKSRNTVIAVKKKNTLNVFHNVDSLLKNKNISTFAVANFIKNIQEDSLQNLYVYQNKKVLVVDSLGIYNFKSIQPDYVLLRNSPKINISRLIDSLKPKTIIADGSNYKTYISRWENICKKRKLPFHYTGKKGAFILIE</sequence>
<evidence type="ECO:0000256" key="4">
    <source>
        <dbReference type="ARBA" id="ARBA00022989"/>
    </source>
</evidence>
<dbReference type="NCBIfam" id="TIGR00360">
    <property type="entry name" value="ComEC_N-term"/>
    <property type="match status" value="1"/>
</dbReference>
<dbReference type="Proteomes" id="UP001597467">
    <property type="component" value="Unassembled WGS sequence"/>
</dbReference>
<evidence type="ECO:0000259" key="8">
    <source>
        <dbReference type="Pfam" id="PF13567"/>
    </source>
</evidence>
<keyword evidence="5 6" id="KW-0472">Membrane</keyword>
<dbReference type="PANTHER" id="PTHR30619:SF1">
    <property type="entry name" value="RECOMBINATION PROTEIN 2"/>
    <property type="match status" value="1"/>
</dbReference>
<feature type="transmembrane region" description="Helical" evidence="6">
    <location>
        <begin position="55"/>
        <end position="73"/>
    </location>
</feature>
<dbReference type="RefSeq" id="WP_379905263.1">
    <property type="nucleotide sequence ID" value="NZ_JBHULM010000011.1"/>
</dbReference>
<feature type="transmembrane region" description="Helical" evidence="6">
    <location>
        <begin position="415"/>
        <end position="442"/>
    </location>
</feature>
<feature type="domain" description="ComEC/Rec2-related protein" evidence="7">
    <location>
        <begin position="233"/>
        <end position="497"/>
    </location>
</feature>
<keyword evidence="4 6" id="KW-1133">Transmembrane helix</keyword>
<organism evidence="9 10">
    <name type="scientific">Lacinutrix gracilariae</name>
    <dbReference type="NCBI Taxonomy" id="1747198"/>
    <lineage>
        <taxon>Bacteria</taxon>
        <taxon>Pseudomonadati</taxon>
        <taxon>Bacteroidota</taxon>
        <taxon>Flavobacteriia</taxon>
        <taxon>Flavobacteriales</taxon>
        <taxon>Flavobacteriaceae</taxon>
        <taxon>Lacinutrix</taxon>
    </lineage>
</organism>
<comment type="subcellular location">
    <subcellularLocation>
        <location evidence="1">Cell membrane</location>
        <topology evidence="1">Multi-pass membrane protein</topology>
    </subcellularLocation>
</comment>